<dbReference type="EMBL" id="FQXP01000007">
    <property type="protein sequence ID" value="SHH94372.1"/>
    <property type="molecule type" value="Genomic_DNA"/>
</dbReference>
<proteinExistence type="inferred from homology"/>
<dbReference type="PANTHER" id="PTHR43318">
    <property type="entry name" value="UDP-N-ACETYLGLUCOSAMINE 4,6-DEHYDRATASE"/>
    <property type="match status" value="1"/>
</dbReference>
<dbReference type="SUPFAM" id="SSF51735">
    <property type="entry name" value="NAD(P)-binding Rossmann-fold domains"/>
    <property type="match status" value="2"/>
</dbReference>
<dbReference type="Pfam" id="PF13727">
    <property type="entry name" value="CoA_binding_3"/>
    <property type="match status" value="1"/>
</dbReference>
<evidence type="ECO:0000313" key="5">
    <source>
        <dbReference type="Proteomes" id="UP000184526"/>
    </source>
</evidence>
<evidence type="ECO:0000256" key="2">
    <source>
        <dbReference type="SAM" id="Coils"/>
    </source>
</evidence>
<evidence type="ECO:0000259" key="3">
    <source>
        <dbReference type="Pfam" id="PF02719"/>
    </source>
</evidence>
<organism evidence="4 5">
    <name type="scientific">Clostridium collagenovorans DSM 3089</name>
    <dbReference type="NCBI Taxonomy" id="1121306"/>
    <lineage>
        <taxon>Bacteria</taxon>
        <taxon>Bacillati</taxon>
        <taxon>Bacillota</taxon>
        <taxon>Clostridia</taxon>
        <taxon>Eubacteriales</taxon>
        <taxon>Clostridiaceae</taxon>
        <taxon>Clostridium</taxon>
    </lineage>
</organism>
<dbReference type="Proteomes" id="UP000184526">
    <property type="component" value="Unassembled WGS sequence"/>
</dbReference>
<dbReference type="InterPro" id="IPR003869">
    <property type="entry name" value="Polysac_CapD-like"/>
</dbReference>
<dbReference type="InterPro" id="IPR036291">
    <property type="entry name" value="NAD(P)-bd_dom_sf"/>
</dbReference>
<reference evidence="4 5" key="1">
    <citation type="submission" date="2016-11" db="EMBL/GenBank/DDBJ databases">
        <authorList>
            <person name="Jaros S."/>
            <person name="Januszkiewicz K."/>
            <person name="Wedrychowicz H."/>
        </authorList>
    </citation>
    <scope>NUCLEOTIDE SEQUENCE [LARGE SCALE GENOMIC DNA]</scope>
    <source>
        <strain evidence="4 5">DSM 3089</strain>
    </source>
</reference>
<accession>A0A1M5X430</accession>
<dbReference type="AlphaFoldDB" id="A0A1M5X430"/>
<dbReference type="CDD" id="cd05237">
    <property type="entry name" value="UDP_invert_4-6DH_SDR_e"/>
    <property type="match status" value="1"/>
</dbReference>
<feature type="coiled-coil region" evidence="2">
    <location>
        <begin position="199"/>
        <end position="230"/>
    </location>
</feature>
<dbReference type="STRING" id="1121306.SAMN02745196_01972"/>
<gene>
    <name evidence="4" type="ORF">SAMN02745196_01972</name>
</gene>
<name>A0A1M5X430_9CLOT</name>
<dbReference type="PANTHER" id="PTHR43318:SF1">
    <property type="entry name" value="POLYSACCHARIDE BIOSYNTHESIS PROTEIN EPSC-RELATED"/>
    <property type="match status" value="1"/>
</dbReference>
<evidence type="ECO:0000313" key="4">
    <source>
        <dbReference type="EMBL" id="SHH94372.1"/>
    </source>
</evidence>
<feature type="domain" description="Polysaccharide biosynthesis protein CapD-like" evidence="3">
    <location>
        <begin position="171"/>
        <end position="452"/>
    </location>
</feature>
<dbReference type="Gene3D" id="3.40.50.720">
    <property type="entry name" value="NAD(P)-binding Rossmann-like Domain"/>
    <property type="match status" value="2"/>
</dbReference>
<keyword evidence="2" id="KW-0175">Coiled coil</keyword>
<evidence type="ECO:0000256" key="1">
    <source>
        <dbReference type="ARBA" id="ARBA00007430"/>
    </source>
</evidence>
<dbReference type="InterPro" id="IPR051203">
    <property type="entry name" value="Polysaccharide_Synthase-Rel"/>
</dbReference>
<protein>
    <submittedName>
        <fullName evidence="4">NDP-sugar epimerase, includes UDP-GlcNAc-inverting 4,6-dehydratase FlaA1 and capsular polysaccharide biosynthesis protein EpsC</fullName>
    </submittedName>
</protein>
<keyword evidence="5" id="KW-1185">Reference proteome</keyword>
<dbReference type="Pfam" id="PF02719">
    <property type="entry name" value="Polysacc_synt_2"/>
    <property type="match status" value="1"/>
</dbReference>
<sequence>MIAVIGFRVSFRIYRRLLIDIEARNNKVKRVLIYGAGYAGKTVALEIKNQSNKKYKVIGFIDDDKSKRNMIIGGSKVLGNRNDIPMIVDRYKIEQIIVAIPSLNNDTRCEIVEKCSDTKCKVKILPSISEIIDEKVSIGKMRDVEIEDLLGRDPIKLNDKEIKAYIEGKRVLVTGGGGSIGSELCRQIVKFKPSELLILDIYENNAYDLQNELKDKFKNLKVAIASVRDEKRLDVIFDEFRPQLVFHAAAHKHVPLMEDSPGEAIKNNTFGTLKVAECADRYEAEKFVLISTDKAVNPTNVMGATKRMCEMIVQAMAEKSKTEFVAVRFGNVLGSNGSVIPLFKRQIAKGGPVTVTNKNIIRYFMTIPEAAQLVLQAGAYAKGGEIFVLDMGKPVRIYDLAINLIKLSGLEPHEDIEIKVTGLRPGEKLYEELLMSEEGLTNTANEKIFIAKPMHYDLEKLKMKFDNLKVAIDSKNMIDIRDVLQEVVPTYKRAAHDMVAATKE</sequence>
<comment type="similarity">
    <text evidence="1">Belongs to the polysaccharide synthase family.</text>
</comment>